<keyword evidence="2" id="KW-1185">Reference proteome</keyword>
<accession>A0ACC9CYY9</accession>
<dbReference type="Proteomes" id="UP000220959">
    <property type="component" value="Unassembled WGS sequence"/>
</dbReference>
<organism evidence="1 2">
    <name type="scientific">Faecalibacterium langellae</name>
    <dbReference type="NCBI Taxonomy" id="3435293"/>
    <lineage>
        <taxon>Bacteria</taxon>
        <taxon>Bacillati</taxon>
        <taxon>Bacillota</taxon>
        <taxon>Clostridia</taxon>
        <taxon>Eubacteriales</taxon>
        <taxon>Oscillospiraceae</taxon>
        <taxon>Faecalibacterium</taxon>
    </lineage>
</organism>
<dbReference type="EMBL" id="NMTR01000020">
    <property type="protein sequence ID" value="PDX60979.1"/>
    <property type="molecule type" value="Genomic_DNA"/>
</dbReference>
<comment type="caution">
    <text evidence="1">The sequence shown here is derived from an EMBL/GenBank/DDBJ whole genome shotgun (WGS) entry which is preliminary data.</text>
</comment>
<protein>
    <submittedName>
        <fullName evidence="1">Transcriptional regulator</fullName>
    </submittedName>
</protein>
<sequence>MKKVEVIVRTTEDNFPPQEKVVLKFTEQTVSSAENDAVLSYPGLEIHLEHHRVFKNGQEVYMSRYEYGVLSLMARHPGQLFTKEQIFEAVWHQDSESCLTAVTNTIGRIRQKIEDDRAVPVYIRTISNLGYQFMPNISVKKDSL</sequence>
<reference evidence="1 2" key="1">
    <citation type="journal article" date="2017" name="Front. Microbiol.">
        <title>New Insights into the Diversity of the Genus Faecalibacterium.</title>
        <authorList>
            <person name="Benevides L."/>
            <person name="Burman S."/>
            <person name="Martin R."/>
            <person name="Robert V."/>
            <person name="Thomas M."/>
            <person name="Miquel S."/>
            <person name="Chain F."/>
            <person name="Sokol H."/>
            <person name="Bermudez-Humaran L.G."/>
            <person name="Morrison M."/>
            <person name="Langella P."/>
            <person name="Azevedo V.A."/>
            <person name="Chatel J.M."/>
            <person name="Soares S."/>
        </authorList>
    </citation>
    <scope>NUCLEOTIDE SEQUENCE [LARGE SCALE GENOMIC DNA]</scope>
    <source>
        <strain evidence="2">CNCM I-4541</strain>
    </source>
</reference>
<name>A0ACC9CYY9_9FIRM</name>
<evidence type="ECO:0000313" key="2">
    <source>
        <dbReference type="Proteomes" id="UP000220959"/>
    </source>
</evidence>
<proteinExistence type="predicted"/>
<evidence type="ECO:0000313" key="1">
    <source>
        <dbReference type="EMBL" id="PDX60979.1"/>
    </source>
</evidence>
<gene>
    <name evidence="1" type="ORF">CGS49_08470</name>
</gene>